<dbReference type="InterPro" id="IPR011751">
    <property type="entry name" value="Mxa_paralog_2265"/>
</dbReference>
<sequence>MSEEPVTDKSPPLGSEEELQWRLSYTKPEDKTVGVFFLNVMESVRHLGNEEAVKRCMEVSGESKFLEYFSYPLSTLLKMTYTAARLLSDKYGGFDKALWMMGYQAASGFYKSTSGRLMMMLNQGMPRQVLENMPVTAKTTWKDIDVSAKMTGPHSGIVIFKHDIIPRAYNEGAFQATFEAAQAKGVKVRARALGPLDTEYEITWD</sequence>
<reference evidence="1 2" key="1">
    <citation type="submission" date="2022-11" db="EMBL/GenBank/DDBJ databases">
        <title>Minimal conservation of predation-associated metabolite biosynthetic gene clusters underscores biosynthetic potential of Myxococcota including descriptions for ten novel species: Archangium lansinium sp. nov., Myxococcus landrumus sp. nov., Nannocystis bai.</title>
        <authorList>
            <person name="Ahearne A."/>
            <person name="Stevens C."/>
            <person name="Phillips K."/>
        </authorList>
    </citation>
    <scope>NUCLEOTIDE SEQUENCE [LARGE SCALE GENOMIC DNA]</scope>
    <source>
        <strain evidence="1 2">MIWBW</strain>
    </source>
</reference>
<evidence type="ECO:0000313" key="1">
    <source>
        <dbReference type="EMBL" id="MCY1076642.1"/>
    </source>
</evidence>
<accession>A0ABT4A6Q8</accession>
<organism evidence="1 2">
    <name type="scientific">Archangium lansingense</name>
    <dbReference type="NCBI Taxonomy" id="2995310"/>
    <lineage>
        <taxon>Bacteria</taxon>
        <taxon>Pseudomonadati</taxon>
        <taxon>Myxococcota</taxon>
        <taxon>Myxococcia</taxon>
        <taxon>Myxococcales</taxon>
        <taxon>Cystobacterineae</taxon>
        <taxon>Archangiaceae</taxon>
        <taxon>Archangium</taxon>
    </lineage>
</organism>
<dbReference type="Proteomes" id="UP001207654">
    <property type="component" value="Unassembled WGS sequence"/>
</dbReference>
<dbReference type="RefSeq" id="WP_267535520.1">
    <property type="nucleotide sequence ID" value="NZ_JAPNKA010000001.1"/>
</dbReference>
<comment type="caution">
    <text evidence="1">The sequence shown here is derived from an EMBL/GenBank/DDBJ whole genome shotgun (WGS) entry which is preliminary data.</text>
</comment>
<keyword evidence="2" id="KW-1185">Reference proteome</keyword>
<protein>
    <submittedName>
        <fullName evidence="1">DUF2378 family protein</fullName>
    </submittedName>
</protein>
<name>A0ABT4A6Q8_9BACT</name>
<evidence type="ECO:0000313" key="2">
    <source>
        <dbReference type="Proteomes" id="UP001207654"/>
    </source>
</evidence>
<dbReference type="EMBL" id="JAPNKA010000001">
    <property type="protein sequence ID" value="MCY1076642.1"/>
    <property type="molecule type" value="Genomic_DNA"/>
</dbReference>
<proteinExistence type="predicted"/>
<dbReference type="NCBIfam" id="TIGR02265">
    <property type="entry name" value="Mxa_TIGR02265"/>
    <property type="match status" value="1"/>
</dbReference>
<gene>
    <name evidence="1" type="ORF">OV287_19375</name>
</gene>
<dbReference type="Pfam" id="PF09536">
    <property type="entry name" value="DUF2378"/>
    <property type="match status" value="1"/>
</dbReference>